<reference evidence="2" key="1">
    <citation type="submission" date="2021-03" db="EMBL/GenBank/DDBJ databases">
        <authorList>
            <person name="Li Z."/>
            <person name="Yang C."/>
        </authorList>
    </citation>
    <scope>NUCLEOTIDE SEQUENCE</scope>
    <source>
        <strain evidence="2">Dzin_1.0</strain>
        <tissue evidence="2">Leaf</tissue>
    </source>
</reference>
<protein>
    <recommendedName>
        <fullName evidence="1">Reverse transcriptase zinc-binding domain-containing protein</fullName>
    </recommendedName>
</protein>
<feature type="domain" description="Reverse transcriptase zinc-binding" evidence="1">
    <location>
        <begin position="155"/>
        <end position="234"/>
    </location>
</feature>
<organism evidence="2 3">
    <name type="scientific">Dioscorea zingiberensis</name>
    <dbReference type="NCBI Taxonomy" id="325984"/>
    <lineage>
        <taxon>Eukaryota</taxon>
        <taxon>Viridiplantae</taxon>
        <taxon>Streptophyta</taxon>
        <taxon>Embryophyta</taxon>
        <taxon>Tracheophyta</taxon>
        <taxon>Spermatophyta</taxon>
        <taxon>Magnoliopsida</taxon>
        <taxon>Liliopsida</taxon>
        <taxon>Dioscoreales</taxon>
        <taxon>Dioscoreaceae</taxon>
        <taxon>Dioscorea</taxon>
    </lineage>
</organism>
<gene>
    <name evidence="2" type="ORF">J5N97_017819</name>
</gene>
<evidence type="ECO:0000313" key="2">
    <source>
        <dbReference type="EMBL" id="KAJ0975854.1"/>
    </source>
</evidence>
<evidence type="ECO:0000259" key="1">
    <source>
        <dbReference type="Pfam" id="PF13966"/>
    </source>
</evidence>
<sequence length="234" mass="27703">MKRALLSKLVFDLLNQGDKSWIKFMLYKYGNLEIWLPNKNRKISWTYRGLLTTAREIKGNMSITKVHTNCSVWYDPWLFNVPINQMPTYVNVNIDIIQLHVVDFLTHEHWDHDKLSETFPDWLVDHITSLPINYEEEQTEWKWMHNTKGKSLTAAIYDEFRLKDQSNLWPGWPKLWRLNVVPKIAIFLWKYLHGRLPTNSFLYHIGVGPDTPCPLCNLGPETNSHLFQECSFAQ</sequence>
<comment type="caution">
    <text evidence="2">The sequence shown here is derived from an EMBL/GenBank/DDBJ whole genome shotgun (WGS) entry which is preliminary data.</text>
</comment>
<proteinExistence type="predicted"/>
<dbReference type="OrthoDB" id="690282at2759"/>
<dbReference type="AlphaFoldDB" id="A0A9D5CMP5"/>
<keyword evidence="3" id="KW-1185">Reference proteome</keyword>
<dbReference type="EMBL" id="JAGGNH010000004">
    <property type="protein sequence ID" value="KAJ0975854.1"/>
    <property type="molecule type" value="Genomic_DNA"/>
</dbReference>
<evidence type="ECO:0000313" key="3">
    <source>
        <dbReference type="Proteomes" id="UP001085076"/>
    </source>
</evidence>
<dbReference type="Pfam" id="PF13966">
    <property type="entry name" value="zf-RVT"/>
    <property type="match status" value="1"/>
</dbReference>
<dbReference type="Proteomes" id="UP001085076">
    <property type="component" value="Miscellaneous, Linkage group lg04"/>
</dbReference>
<reference evidence="2" key="2">
    <citation type="journal article" date="2022" name="Hortic Res">
        <title>The genome of Dioscorea zingiberensis sheds light on the biosynthesis, origin and evolution of the medicinally important diosgenin saponins.</title>
        <authorList>
            <person name="Li Y."/>
            <person name="Tan C."/>
            <person name="Li Z."/>
            <person name="Guo J."/>
            <person name="Li S."/>
            <person name="Chen X."/>
            <person name="Wang C."/>
            <person name="Dai X."/>
            <person name="Yang H."/>
            <person name="Song W."/>
            <person name="Hou L."/>
            <person name="Xu J."/>
            <person name="Tong Z."/>
            <person name="Xu A."/>
            <person name="Yuan X."/>
            <person name="Wang W."/>
            <person name="Yang Q."/>
            <person name="Chen L."/>
            <person name="Sun Z."/>
            <person name="Wang K."/>
            <person name="Pan B."/>
            <person name="Chen J."/>
            <person name="Bao Y."/>
            <person name="Liu F."/>
            <person name="Qi X."/>
            <person name="Gang D.R."/>
            <person name="Wen J."/>
            <person name="Li J."/>
        </authorList>
    </citation>
    <scope>NUCLEOTIDE SEQUENCE</scope>
    <source>
        <strain evidence="2">Dzin_1.0</strain>
    </source>
</reference>
<accession>A0A9D5CMP5</accession>
<dbReference type="InterPro" id="IPR026960">
    <property type="entry name" value="RVT-Znf"/>
</dbReference>
<name>A0A9D5CMP5_9LILI</name>